<keyword evidence="1" id="KW-0472">Membrane</keyword>
<accession>A0A1F7F1K5</accession>
<keyword evidence="1" id="KW-0812">Transmembrane</keyword>
<dbReference type="Pfam" id="PF03816">
    <property type="entry name" value="LytR_cpsA_psr"/>
    <property type="match status" value="1"/>
</dbReference>
<dbReference type="PANTHER" id="PTHR38731">
    <property type="entry name" value="LIPL45-RELATED LIPOPROTEIN-RELATED"/>
    <property type="match status" value="1"/>
</dbReference>
<protein>
    <recommendedName>
        <fullName evidence="6">FecR protein domain-containing protein</fullName>
    </recommendedName>
</protein>
<dbReference type="InterPro" id="IPR006860">
    <property type="entry name" value="FecR"/>
</dbReference>
<comment type="caution">
    <text evidence="4">The sequence shown here is derived from an EMBL/GenBank/DDBJ whole genome shotgun (WGS) entry which is preliminary data.</text>
</comment>
<keyword evidence="1" id="KW-1133">Transmembrane helix</keyword>
<sequence length="504" mass="54744">MAQNHSTNLEKIFIYAVLFIAVGAAGIIIIKNILPKKSTVREIAVKIEGNVKKPGTYYIPYGTSRFEVLRVSGISSNSDINNLDVLALAQDGENIQVGTLSKNVTVKSNAATPFVGNAAAINFFTGKLAVIRGGAAITAKPSMSLKPDDKLICDAGSMAEIKLGDGSIVDLRKNSELTIKALYSTNAVGELVLNFDLSKGSLWSFIKPLPENMRCFFSTPHMVAEIKGTEISISVDGTKSSVSVTKGFVFASKEGADQGINVTEGQTAVVYADPDKEVSVGPSADVEVFAADEKKFNDEKNKYLVTSEVKRILYLGLPDYYMVLEINPSQPVVNILRVDPTTSVADWVEGINELGKVYLYGGIGLVTSLVERIADRKIDHYMVHERNDVVEFIDNMGGVSVILDKSSAEHLKMSPGLQKLDGLNAILFMAPGKEGRGSSMERQNQVLQALMKSLSEKKTVFSVPLAGKLIAKVDTDIDVNYLLGWNQTFESRENWAINFSAIIK</sequence>
<name>A0A1F7F1K5_UNCRA</name>
<evidence type="ECO:0000313" key="5">
    <source>
        <dbReference type="Proteomes" id="UP000179243"/>
    </source>
</evidence>
<evidence type="ECO:0000259" key="3">
    <source>
        <dbReference type="Pfam" id="PF04773"/>
    </source>
</evidence>
<evidence type="ECO:0000313" key="4">
    <source>
        <dbReference type="EMBL" id="OGK00462.1"/>
    </source>
</evidence>
<reference evidence="4 5" key="1">
    <citation type="journal article" date="2016" name="Nat. Commun.">
        <title>Thousands of microbial genomes shed light on interconnected biogeochemical processes in an aquifer system.</title>
        <authorList>
            <person name="Anantharaman K."/>
            <person name="Brown C.T."/>
            <person name="Hug L.A."/>
            <person name="Sharon I."/>
            <person name="Castelle C.J."/>
            <person name="Probst A.J."/>
            <person name="Thomas B.C."/>
            <person name="Singh A."/>
            <person name="Wilkins M.J."/>
            <person name="Karaoz U."/>
            <person name="Brodie E.L."/>
            <person name="Williams K.H."/>
            <person name="Hubbard S.S."/>
            <person name="Banfield J.F."/>
        </authorList>
    </citation>
    <scope>NUCLEOTIDE SEQUENCE [LARGE SCALE GENOMIC DNA]</scope>
</reference>
<dbReference type="AlphaFoldDB" id="A0A1F7F1K5"/>
<evidence type="ECO:0000259" key="2">
    <source>
        <dbReference type="Pfam" id="PF03816"/>
    </source>
</evidence>
<feature type="transmembrane region" description="Helical" evidence="1">
    <location>
        <begin position="12"/>
        <end position="34"/>
    </location>
</feature>
<dbReference type="Proteomes" id="UP000179243">
    <property type="component" value="Unassembled WGS sequence"/>
</dbReference>
<proteinExistence type="predicted"/>
<gene>
    <name evidence="4" type="ORF">A2519_10665</name>
</gene>
<dbReference type="Pfam" id="PF04773">
    <property type="entry name" value="FecR"/>
    <property type="match status" value="1"/>
</dbReference>
<organism evidence="4 5">
    <name type="scientific">Candidatus Raymondbacteria bacterium RIFOXYD12_FULL_49_13</name>
    <dbReference type="NCBI Taxonomy" id="1817890"/>
    <lineage>
        <taxon>Bacteria</taxon>
        <taxon>Raymondiibacteriota</taxon>
    </lineage>
</organism>
<evidence type="ECO:0000256" key="1">
    <source>
        <dbReference type="SAM" id="Phobius"/>
    </source>
</evidence>
<dbReference type="Gene3D" id="3.40.630.190">
    <property type="entry name" value="LCP protein"/>
    <property type="match status" value="1"/>
</dbReference>
<dbReference type="InterPro" id="IPR004474">
    <property type="entry name" value="LytR_CpsA_psr"/>
</dbReference>
<dbReference type="Gene3D" id="2.60.120.1440">
    <property type="match status" value="1"/>
</dbReference>
<dbReference type="EMBL" id="MFYX01000146">
    <property type="protein sequence ID" value="OGK00462.1"/>
    <property type="molecule type" value="Genomic_DNA"/>
</dbReference>
<evidence type="ECO:0008006" key="6">
    <source>
        <dbReference type="Google" id="ProtNLM"/>
    </source>
</evidence>
<dbReference type="PANTHER" id="PTHR38731:SF1">
    <property type="entry name" value="FECR PROTEIN DOMAIN-CONTAINING PROTEIN"/>
    <property type="match status" value="1"/>
</dbReference>
<feature type="domain" description="FecR protein" evidence="3">
    <location>
        <begin position="153"/>
        <end position="249"/>
    </location>
</feature>
<feature type="domain" description="Cell envelope-related transcriptional attenuator" evidence="2">
    <location>
        <begin position="319"/>
        <end position="454"/>
    </location>
</feature>